<proteinExistence type="inferred from homology"/>
<dbReference type="PANTHER" id="PTHR30537">
    <property type="entry name" value="HTH-TYPE TRANSCRIPTIONAL REGULATOR"/>
    <property type="match status" value="1"/>
</dbReference>
<evidence type="ECO:0000313" key="6">
    <source>
        <dbReference type="EMBL" id="POR50714.1"/>
    </source>
</evidence>
<dbReference type="OrthoDB" id="9786526at2"/>
<name>A0A2S4M7M8_9BURK</name>
<dbReference type="InterPro" id="IPR000847">
    <property type="entry name" value="LysR_HTH_N"/>
</dbReference>
<dbReference type="InterPro" id="IPR036390">
    <property type="entry name" value="WH_DNA-bd_sf"/>
</dbReference>
<evidence type="ECO:0000313" key="7">
    <source>
        <dbReference type="Proteomes" id="UP000237381"/>
    </source>
</evidence>
<gene>
    <name evidence="6" type="ORF">B0G62_108206</name>
</gene>
<dbReference type="InterPro" id="IPR036388">
    <property type="entry name" value="WH-like_DNA-bd_sf"/>
</dbReference>
<keyword evidence="4" id="KW-0804">Transcription</keyword>
<dbReference type="Pfam" id="PF03466">
    <property type="entry name" value="LysR_substrate"/>
    <property type="match status" value="1"/>
</dbReference>
<dbReference type="Gene3D" id="3.40.190.290">
    <property type="match status" value="1"/>
</dbReference>
<keyword evidence="7" id="KW-1185">Reference proteome</keyword>
<dbReference type="RefSeq" id="WP_103705391.1">
    <property type="nucleotide sequence ID" value="NZ_PQGA01000008.1"/>
</dbReference>
<reference evidence="6 7" key="1">
    <citation type="submission" date="2018-01" db="EMBL/GenBank/DDBJ databases">
        <title>Genomic Encyclopedia of Type Strains, Phase III (KMG-III): the genomes of soil and plant-associated and newly described type strains.</title>
        <authorList>
            <person name="Whitman W."/>
        </authorList>
    </citation>
    <scope>NUCLEOTIDE SEQUENCE [LARGE SCALE GENOMIC DNA]</scope>
    <source>
        <strain evidence="6 7">JCM 18070</strain>
    </source>
</reference>
<dbReference type="PROSITE" id="PS50931">
    <property type="entry name" value="HTH_LYSR"/>
    <property type="match status" value="1"/>
</dbReference>
<comment type="similarity">
    <text evidence="1">Belongs to the LysR transcriptional regulatory family.</text>
</comment>
<dbReference type="FunFam" id="1.10.10.10:FF:000001">
    <property type="entry name" value="LysR family transcriptional regulator"/>
    <property type="match status" value="1"/>
</dbReference>
<evidence type="ECO:0000256" key="2">
    <source>
        <dbReference type="ARBA" id="ARBA00023015"/>
    </source>
</evidence>
<evidence type="ECO:0000256" key="4">
    <source>
        <dbReference type="ARBA" id="ARBA00023163"/>
    </source>
</evidence>
<evidence type="ECO:0000259" key="5">
    <source>
        <dbReference type="PROSITE" id="PS50931"/>
    </source>
</evidence>
<dbReference type="SUPFAM" id="SSF46785">
    <property type="entry name" value="Winged helix' DNA-binding domain"/>
    <property type="match status" value="1"/>
</dbReference>
<protein>
    <submittedName>
        <fullName evidence="6">LysR family transcriptional regulator</fullName>
    </submittedName>
</protein>
<evidence type="ECO:0000256" key="1">
    <source>
        <dbReference type="ARBA" id="ARBA00009437"/>
    </source>
</evidence>
<dbReference type="SUPFAM" id="SSF53850">
    <property type="entry name" value="Periplasmic binding protein-like II"/>
    <property type="match status" value="1"/>
</dbReference>
<dbReference type="PANTHER" id="PTHR30537:SF5">
    <property type="entry name" value="HTH-TYPE TRANSCRIPTIONAL ACTIVATOR TTDR-RELATED"/>
    <property type="match status" value="1"/>
</dbReference>
<dbReference type="GO" id="GO:0003677">
    <property type="term" value="F:DNA binding"/>
    <property type="evidence" value="ECO:0007669"/>
    <property type="project" value="UniProtKB-KW"/>
</dbReference>
<dbReference type="Pfam" id="PF00126">
    <property type="entry name" value="HTH_1"/>
    <property type="match status" value="1"/>
</dbReference>
<keyword evidence="3" id="KW-0238">DNA-binding</keyword>
<evidence type="ECO:0000256" key="3">
    <source>
        <dbReference type="ARBA" id="ARBA00023125"/>
    </source>
</evidence>
<dbReference type="Proteomes" id="UP000237381">
    <property type="component" value="Unassembled WGS sequence"/>
</dbReference>
<dbReference type="GO" id="GO:0003700">
    <property type="term" value="F:DNA-binding transcription factor activity"/>
    <property type="evidence" value="ECO:0007669"/>
    <property type="project" value="InterPro"/>
</dbReference>
<dbReference type="Gene3D" id="1.10.10.10">
    <property type="entry name" value="Winged helix-like DNA-binding domain superfamily/Winged helix DNA-binding domain"/>
    <property type="match status" value="1"/>
</dbReference>
<dbReference type="InterPro" id="IPR005119">
    <property type="entry name" value="LysR_subst-bd"/>
</dbReference>
<dbReference type="CDD" id="cd08422">
    <property type="entry name" value="PBP2_CrgA_like"/>
    <property type="match status" value="1"/>
</dbReference>
<accession>A0A2S4M7M8</accession>
<organism evidence="6 7">
    <name type="scientific">Paraburkholderia eburnea</name>
    <dbReference type="NCBI Taxonomy" id="1189126"/>
    <lineage>
        <taxon>Bacteria</taxon>
        <taxon>Pseudomonadati</taxon>
        <taxon>Pseudomonadota</taxon>
        <taxon>Betaproteobacteria</taxon>
        <taxon>Burkholderiales</taxon>
        <taxon>Burkholderiaceae</taxon>
        <taxon>Paraburkholderia</taxon>
    </lineage>
</organism>
<keyword evidence="2" id="KW-0805">Transcription regulation</keyword>
<comment type="caution">
    <text evidence="6">The sequence shown here is derived from an EMBL/GenBank/DDBJ whole genome shotgun (WGS) entry which is preliminary data.</text>
</comment>
<sequence>MDLVQSMRVFIRVVDAGNFTAAANALNTTTAYTSRAVSDLEAHLQTRLFNRTTRKITLTEAGERFLARSRPILDDLEQAESEARNATVVPSGRLRIHSMSGFGTRYVVPLVSRYMEQQPLVEVDLTLHQRIPDLLEEGLDISIVLAQSLKESNYISRSLGRFHSVICASPDYLERHGTPQTLADLDQHACLKLVMPSGESESWVFDSDAGEEIFAPRKLPFSVNLPEALAEALASGMGVGVLPASTFAREHAQGRLARVLPDYRLDVRNIYAIYPSRKYLDAKVRTWVEFVGEHLPALLASDNAVIG</sequence>
<dbReference type="EMBL" id="PQGA01000008">
    <property type="protein sequence ID" value="POR50714.1"/>
    <property type="molecule type" value="Genomic_DNA"/>
</dbReference>
<dbReference type="AlphaFoldDB" id="A0A2S4M7M8"/>
<feature type="domain" description="HTH lysR-type" evidence="5">
    <location>
        <begin position="1"/>
        <end position="59"/>
    </location>
</feature>
<dbReference type="InterPro" id="IPR058163">
    <property type="entry name" value="LysR-type_TF_proteobact-type"/>
</dbReference>